<dbReference type="STRING" id="1193518.BN13_500043"/>
<dbReference type="RefSeq" id="WP_048546284.1">
    <property type="nucleotide sequence ID" value="NZ_HF571038.1"/>
</dbReference>
<dbReference type="Proteomes" id="UP000035720">
    <property type="component" value="Unassembled WGS sequence"/>
</dbReference>
<feature type="domain" description="Antitoxin FitA-like ribbon-helix-helix" evidence="1">
    <location>
        <begin position="3"/>
        <end position="40"/>
    </location>
</feature>
<evidence type="ECO:0000313" key="3">
    <source>
        <dbReference type="Proteomes" id="UP000035720"/>
    </source>
</evidence>
<gene>
    <name evidence="2" type="ORF">BN13_500043</name>
</gene>
<dbReference type="OrthoDB" id="2389872at2"/>
<evidence type="ECO:0000259" key="1">
    <source>
        <dbReference type="Pfam" id="PF22513"/>
    </source>
</evidence>
<dbReference type="EMBL" id="CAJC01000162">
    <property type="protein sequence ID" value="CCI53915.1"/>
    <property type="molecule type" value="Genomic_DNA"/>
</dbReference>
<proteinExistence type="predicted"/>
<dbReference type="AlphaFoldDB" id="A0A077MDF9"/>
<comment type="caution">
    <text evidence="2">The sequence shown here is derived from an EMBL/GenBank/DDBJ whole genome shotgun (WGS) entry which is preliminary data.</text>
</comment>
<protein>
    <recommendedName>
        <fullName evidence="1">Antitoxin FitA-like ribbon-helix-helix domain-containing protein</fullName>
    </recommendedName>
</protein>
<dbReference type="GO" id="GO:0006355">
    <property type="term" value="P:regulation of DNA-templated transcription"/>
    <property type="evidence" value="ECO:0007669"/>
    <property type="project" value="InterPro"/>
</dbReference>
<reference evidence="2 3" key="1">
    <citation type="journal article" date="2013" name="ISME J.">
        <title>A metabolic model for members of the genus Tetrasphaera involved in enhanced biological phosphorus removal.</title>
        <authorList>
            <person name="Kristiansen R."/>
            <person name="Nguyen H.T.T."/>
            <person name="Saunders A.M."/>
            <person name="Nielsen J.L."/>
            <person name="Wimmer R."/>
            <person name="Le V.Q."/>
            <person name="McIlroy S.J."/>
            <person name="Petrovski S."/>
            <person name="Seviour R.J."/>
            <person name="Calteau A."/>
            <person name="Nielsen K.L."/>
            <person name="Nielsen P.H."/>
        </authorList>
    </citation>
    <scope>NUCLEOTIDE SEQUENCE [LARGE SCALE GENOMIC DNA]</scope>
    <source>
        <strain evidence="2 3">Ben 74</strain>
    </source>
</reference>
<sequence>MEQILIRNLPTGTKAALRARAAAHQQSVEAEAREILAAALDSRPPALVDLLGTDEGADIDFEPERLGLTARSAAV</sequence>
<keyword evidence="3" id="KW-1185">Reference proteome</keyword>
<dbReference type="InterPro" id="IPR053853">
    <property type="entry name" value="FitA-like_RHH"/>
</dbReference>
<dbReference type="Gene3D" id="1.10.1220.10">
    <property type="entry name" value="Met repressor-like"/>
    <property type="match status" value="1"/>
</dbReference>
<dbReference type="InterPro" id="IPR010985">
    <property type="entry name" value="Ribbon_hlx_hlx"/>
</dbReference>
<dbReference type="SUPFAM" id="SSF47598">
    <property type="entry name" value="Ribbon-helix-helix"/>
    <property type="match status" value="1"/>
</dbReference>
<organism evidence="2 3">
    <name type="scientific">Nostocoides jenkinsii Ben 74</name>
    <dbReference type="NCBI Taxonomy" id="1193518"/>
    <lineage>
        <taxon>Bacteria</taxon>
        <taxon>Bacillati</taxon>
        <taxon>Actinomycetota</taxon>
        <taxon>Actinomycetes</taxon>
        <taxon>Micrococcales</taxon>
        <taxon>Intrasporangiaceae</taxon>
        <taxon>Nostocoides</taxon>
    </lineage>
</organism>
<evidence type="ECO:0000313" key="2">
    <source>
        <dbReference type="EMBL" id="CCI53915.1"/>
    </source>
</evidence>
<name>A0A077MDF9_9MICO</name>
<dbReference type="InterPro" id="IPR013321">
    <property type="entry name" value="Arc_rbn_hlx_hlx"/>
</dbReference>
<accession>A0A077MDF9</accession>
<dbReference type="Pfam" id="PF22513">
    <property type="entry name" value="FitA-like_RHH"/>
    <property type="match status" value="1"/>
</dbReference>